<sequence length="158" mass="17190">MGYRDERKGTKTAEGLWSQGLSVEGICIDATDDASTKVAADPVGRNFGRLDVLIKDAGAITEGHLPQSTTLRQTWQDGFDLNAIAHVVATEAFLALLEELTSPRIVFVSSGLGYCSGRNDPNNQFPRFAFPAYRASEAAIKTITCHHASQYEAKGWKN</sequence>
<reference evidence="2 3" key="1">
    <citation type="journal article" date="2016" name="Genome Biol. Evol.">
        <title>Divergent and convergent evolution of fungal pathogenicity.</title>
        <authorList>
            <person name="Shang Y."/>
            <person name="Xiao G."/>
            <person name="Zheng P."/>
            <person name="Cen K."/>
            <person name="Zhan S."/>
            <person name="Wang C."/>
        </authorList>
    </citation>
    <scope>NUCLEOTIDE SEQUENCE [LARGE SCALE GENOMIC DNA]</scope>
    <source>
        <strain evidence="2 3">RCEF 1005</strain>
    </source>
</reference>
<dbReference type="Proteomes" id="UP000076881">
    <property type="component" value="Unassembled WGS sequence"/>
</dbReference>
<organism evidence="2 3">
    <name type="scientific">Akanthomyces lecanii RCEF 1005</name>
    <dbReference type="NCBI Taxonomy" id="1081108"/>
    <lineage>
        <taxon>Eukaryota</taxon>
        <taxon>Fungi</taxon>
        <taxon>Dikarya</taxon>
        <taxon>Ascomycota</taxon>
        <taxon>Pezizomycotina</taxon>
        <taxon>Sordariomycetes</taxon>
        <taxon>Hypocreomycetidae</taxon>
        <taxon>Hypocreales</taxon>
        <taxon>Cordycipitaceae</taxon>
        <taxon>Akanthomyces</taxon>
        <taxon>Cordyceps confragosa</taxon>
    </lineage>
</organism>
<dbReference type="GO" id="GO:0005737">
    <property type="term" value="C:cytoplasm"/>
    <property type="evidence" value="ECO:0007669"/>
    <property type="project" value="TreeGrafter"/>
</dbReference>
<dbReference type="PANTHER" id="PTHR43544:SF32">
    <property type="entry name" value="CHAIN DEHYDROGENASE, PUTATIVE (AFU_ORTHOLOGUE AFUA_5G01530)-RELATED"/>
    <property type="match status" value="1"/>
</dbReference>
<name>A0A168JGL9_CORDF</name>
<dbReference type="Gene3D" id="3.40.50.720">
    <property type="entry name" value="NAD(P)-binding Rossmann-like Domain"/>
    <property type="match status" value="1"/>
</dbReference>
<comment type="caution">
    <text evidence="2">The sequence shown here is derived from an EMBL/GenBank/DDBJ whole genome shotgun (WGS) entry which is preliminary data.</text>
</comment>
<dbReference type="STRING" id="1081108.A0A168JGL9"/>
<proteinExistence type="inferred from homology"/>
<keyword evidence="3" id="KW-1185">Reference proteome</keyword>
<evidence type="ECO:0000313" key="2">
    <source>
        <dbReference type="EMBL" id="OAA80407.1"/>
    </source>
</evidence>
<dbReference type="InterPro" id="IPR051468">
    <property type="entry name" value="Fungal_SecMetab_SDRs"/>
</dbReference>
<dbReference type="EMBL" id="AZHF01000002">
    <property type="protein sequence ID" value="OAA80407.1"/>
    <property type="molecule type" value="Genomic_DNA"/>
</dbReference>
<dbReference type="OrthoDB" id="1933717at2759"/>
<dbReference type="GO" id="GO:0019748">
    <property type="term" value="P:secondary metabolic process"/>
    <property type="evidence" value="ECO:0007669"/>
    <property type="project" value="TreeGrafter"/>
</dbReference>
<gene>
    <name evidence="2" type="ORF">LEL_03893</name>
</gene>
<dbReference type="PANTHER" id="PTHR43544">
    <property type="entry name" value="SHORT-CHAIN DEHYDROGENASE/REDUCTASE"/>
    <property type="match status" value="1"/>
</dbReference>
<dbReference type="Pfam" id="PF00106">
    <property type="entry name" value="adh_short"/>
    <property type="match status" value="1"/>
</dbReference>
<dbReference type="AlphaFoldDB" id="A0A168JGL9"/>
<protein>
    <submittedName>
        <fullName evidence="2">Carbonyl reductase</fullName>
    </submittedName>
</protein>
<dbReference type="SUPFAM" id="SSF51735">
    <property type="entry name" value="NAD(P)-binding Rossmann-fold domains"/>
    <property type="match status" value="1"/>
</dbReference>
<dbReference type="InterPro" id="IPR002347">
    <property type="entry name" value="SDR_fam"/>
</dbReference>
<comment type="similarity">
    <text evidence="1">Belongs to the short-chain dehydrogenases/reductases (SDR) family.</text>
</comment>
<evidence type="ECO:0000256" key="1">
    <source>
        <dbReference type="ARBA" id="ARBA00006484"/>
    </source>
</evidence>
<dbReference type="InterPro" id="IPR036291">
    <property type="entry name" value="NAD(P)-bd_dom_sf"/>
</dbReference>
<accession>A0A168JGL9</accession>
<dbReference type="GO" id="GO:0016491">
    <property type="term" value="F:oxidoreductase activity"/>
    <property type="evidence" value="ECO:0007669"/>
    <property type="project" value="TreeGrafter"/>
</dbReference>
<evidence type="ECO:0000313" key="3">
    <source>
        <dbReference type="Proteomes" id="UP000076881"/>
    </source>
</evidence>